<proteinExistence type="predicted"/>
<organism evidence="1 2">
    <name type="scientific">Eubacterium plexicaudatum ASF492</name>
    <dbReference type="NCBI Taxonomy" id="1235802"/>
    <lineage>
        <taxon>Bacteria</taxon>
        <taxon>Bacillati</taxon>
        <taxon>Bacillota</taxon>
        <taxon>Clostridia</taxon>
        <taxon>Eubacteriales</taxon>
        <taxon>Eubacteriaceae</taxon>
        <taxon>Eubacterium</taxon>
    </lineage>
</organism>
<dbReference type="AlphaFoldDB" id="N2BJ24"/>
<dbReference type="EMBL" id="AQFT01000021">
    <property type="protein sequence ID" value="EMZ36839.1"/>
    <property type="molecule type" value="Genomic_DNA"/>
</dbReference>
<dbReference type="Proteomes" id="UP000012589">
    <property type="component" value="Unassembled WGS sequence"/>
</dbReference>
<reference evidence="1 2" key="1">
    <citation type="journal article" date="2014" name="Genome Announc.">
        <title>Draft genome sequences of the altered schaedler flora, a defined bacterial community from gnotobiotic mice.</title>
        <authorList>
            <person name="Wannemuehler M.J."/>
            <person name="Overstreet A.M."/>
            <person name="Ward D.V."/>
            <person name="Phillips G.J."/>
        </authorList>
    </citation>
    <scope>NUCLEOTIDE SEQUENCE [LARGE SCALE GENOMIC DNA]</scope>
    <source>
        <strain evidence="1 2">ASF492</strain>
    </source>
</reference>
<dbReference type="HOGENOM" id="CLU_1893051_0_0_9"/>
<evidence type="ECO:0000313" key="2">
    <source>
        <dbReference type="Proteomes" id="UP000012589"/>
    </source>
</evidence>
<evidence type="ECO:0000313" key="1">
    <source>
        <dbReference type="EMBL" id="EMZ36839.1"/>
    </source>
</evidence>
<dbReference type="PATRIC" id="fig|1235802.3.peg.668"/>
<comment type="caution">
    <text evidence="1">The sequence shown here is derived from an EMBL/GenBank/DDBJ whole genome shotgun (WGS) entry which is preliminary data.</text>
</comment>
<protein>
    <submittedName>
        <fullName evidence="1">Uncharacterized protein</fullName>
    </submittedName>
</protein>
<gene>
    <name evidence="1" type="ORF">C823_00635</name>
</gene>
<accession>N2BJ24</accession>
<name>N2BJ24_9FIRM</name>
<sequence length="134" mass="15718">MPAALKKRGGRERINRNILECKFLPDCLLAPLFLRINRNILECKFIPFPVFCHHLAELIETYWNVNMAMCVMHCHPPVGINRNILEYKFNSIQSAAAFSMELIETYWNVNINLGHILYAYTLELIETYWNVNKS</sequence>
<keyword evidence="2" id="KW-1185">Reference proteome</keyword>